<dbReference type="OMA" id="NESPPSW"/>
<dbReference type="InterPro" id="IPR058904">
    <property type="entry name" value="PARP4_MVP-ID"/>
</dbReference>
<evidence type="ECO:0000259" key="1">
    <source>
        <dbReference type="Pfam" id="PF26156"/>
    </source>
</evidence>
<dbReference type="InterPro" id="IPR031273">
    <property type="entry name" value="PARP4"/>
</dbReference>
<dbReference type="GeneTree" id="ENSGT00940000160555"/>
<proteinExistence type="predicted"/>
<dbReference type="PANTHER" id="PTHR46530">
    <property type="entry name" value="PROTEIN MONO-ADP-RIBOSYLTRANSFERASE PARP4"/>
    <property type="match status" value="1"/>
</dbReference>
<sequence length="141" mass="16253">VLKSGRIKPLVDISLSFFLKQFDEIIYTSTKQRPLIPWTKIFDLQNQDGFWELSSELFNIWDLDVYYLINVSLAKKGIQSLGPKGKEKLLQLIATLLVLQLMQFTQLEGLTFKSLMKLNDSSPSRCVRGVRLNIYTLHAKC</sequence>
<reference evidence="2" key="2">
    <citation type="submission" date="2025-09" db="UniProtKB">
        <authorList>
            <consortium name="Ensembl"/>
        </authorList>
    </citation>
    <scope>IDENTIFICATION</scope>
</reference>
<dbReference type="Ensembl" id="ENSSPUT00000011884.1">
    <property type="protein sequence ID" value="ENSSPUP00000011151.1"/>
    <property type="gene ID" value="ENSSPUG00000008569.1"/>
</dbReference>
<keyword evidence="3" id="KW-1185">Reference proteome</keyword>
<organism evidence="2 3">
    <name type="scientific">Sphenodon punctatus</name>
    <name type="common">Tuatara</name>
    <name type="synonym">Hatteria punctata</name>
    <dbReference type="NCBI Taxonomy" id="8508"/>
    <lineage>
        <taxon>Eukaryota</taxon>
        <taxon>Metazoa</taxon>
        <taxon>Chordata</taxon>
        <taxon>Craniata</taxon>
        <taxon>Vertebrata</taxon>
        <taxon>Euteleostomi</taxon>
        <taxon>Lepidosauria</taxon>
        <taxon>Sphenodontia</taxon>
        <taxon>Sphenodontidae</taxon>
        <taxon>Sphenodon</taxon>
    </lineage>
</organism>
<dbReference type="AlphaFoldDB" id="A0A8D0L6H5"/>
<dbReference type="PANTHER" id="PTHR46530:SF1">
    <property type="entry name" value="PROTEIN MONO-ADP-RIBOSYLTRANSFERASE PARP4"/>
    <property type="match status" value="1"/>
</dbReference>
<accession>A0A8D0L6H5</accession>
<dbReference type="Proteomes" id="UP000694392">
    <property type="component" value="Unplaced"/>
</dbReference>
<evidence type="ECO:0000313" key="2">
    <source>
        <dbReference type="Ensembl" id="ENSSPUP00000011151.1"/>
    </source>
</evidence>
<dbReference type="GO" id="GO:0003950">
    <property type="term" value="F:NAD+ poly-ADP-ribosyltransferase activity"/>
    <property type="evidence" value="ECO:0007669"/>
    <property type="project" value="InterPro"/>
</dbReference>
<dbReference type="Pfam" id="PF26156">
    <property type="entry name" value="PARP4_MVP-ID"/>
    <property type="match status" value="1"/>
</dbReference>
<name>A0A8D0L6H5_SPHPU</name>
<protein>
    <recommendedName>
        <fullName evidence="1">PARP4 MVP-ID C-terminal domain-containing protein</fullName>
    </recommendedName>
</protein>
<evidence type="ECO:0000313" key="3">
    <source>
        <dbReference type="Proteomes" id="UP000694392"/>
    </source>
</evidence>
<reference evidence="2" key="1">
    <citation type="submission" date="2025-08" db="UniProtKB">
        <authorList>
            <consortium name="Ensembl"/>
        </authorList>
    </citation>
    <scope>IDENTIFICATION</scope>
</reference>
<dbReference type="GO" id="GO:0005737">
    <property type="term" value="C:cytoplasm"/>
    <property type="evidence" value="ECO:0007669"/>
    <property type="project" value="TreeGrafter"/>
</dbReference>
<feature type="domain" description="PARP4 MVP-ID C-terminal" evidence="1">
    <location>
        <begin position="40"/>
        <end position="127"/>
    </location>
</feature>